<evidence type="ECO:0000313" key="1">
    <source>
        <dbReference type="EMBL" id="MDH2135349.1"/>
    </source>
</evidence>
<dbReference type="EMBL" id="JAOCKX010000119">
    <property type="protein sequence ID" value="MDH2135349.1"/>
    <property type="molecule type" value="Genomic_DNA"/>
</dbReference>
<gene>
    <name evidence="1" type="ORF">N5J77_29970</name>
</gene>
<accession>A0AA42X4N4</accession>
<proteinExistence type="predicted"/>
<sequence length="59" mass="6718">MSDIVNISPLTRHLFVAEPYFTLGVTREMQRRAVTAACGRELRRDAILREWAGEDGFHG</sequence>
<comment type="caution">
    <text evidence="1">The sequence shown here is derived from an EMBL/GenBank/DDBJ whole genome shotgun (WGS) entry which is preliminary data.</text>
</comment>
<protein>
    <submittedName>
        <fullName evidence="1">Uncharacterized protein</fullName>
    </submittedName>
</protein>
<evidence type="ECO:0000313" key="2">
    <source>
        <dbReference type="Proteomes" id="UP001162318"/>
    </source>
</evidence>
<dbReference type="AlphaFoldDB" id="A0AA42X4N4"/>
<dbReference type="Proteomes" id="UP001162318">
    <property type="component" value="Unassembled WGS sequence"/>
</dbReference>
<reference evidence="1" key="1">
    <citation type="submission" date="2022-09" db="EMBL/GenBank/DDBJ databases">
        <title>Intensive care unit water sources are persistently colonized with multi-drug resistant bacteria and are the site of extensive horizontal gene transfer of antibiotic resistance genes.</title>
        <authorList>
            <person name="Diorio-Toth L."/>
        </authorList>
    </citation>
    <scope>NUCLEOTIDE SEQUENCE</scope>
    <source>
        <strain evidence="1">GD03659</strain>
    </source>
</reference>
<dbReference type="RefSeq" id="WP_279731949.1">
    <property type="nucleotide sequence ID" value="NZ_JAOCKX010000119.1"/>
</dbReference>
<organism evidence="1 2">
    <name type="scientific">Sphingobium yanoikuyae</name>
    <name type="common">Sphingomonas yanoikuyae</name>
    <dbReference type="NCBI Taxonomy" id="13690"/>
    <lineage>
        <taxon>Bacteria</taxon>
        <taxon>Pseudomonadati</taxon>
        <taxon>Pseudomonadota</taxon>
        <taxon>Alphaproteobacteria</taxon>
        <taxon>Sphingomonadales</taxon>
        <taxon>Sphingomonadaceae</taxon>
        <taxon>Sphingobium</taxon>
    </lineage>
</organism>
<name>A0AA42X4N4_SPHYA</name>